<dbReference type="AlphaFoldDB" id="A0A8J7GP96"/>
<dbReference type="Proteomes" id="UP000622552">
    <property type="component" value="Unassembled WGS sequence"/>
</dbReference>
<gene>
    <name evidence="1" type="ORF">IW245_006932</name>
</gene>
<reference evidence="1" key="1">
    <citation type="submission" date="2020-11" db="EMBL/GenBank/DDBJ databases">
        <title>Sequencing the genomes of 1000 actinobacteria strains.</title>
        <authorList>
            <person name="Klenk H.-P."/>
        </authorList>
    </citation>
    <scope>NUCLEOTIDE SEQUENCE</scope>
    <source>
        <strain evidence="1">DSM 45356</strain>
    </source>
</reference>
<proteinExistence type="predicted"/>
<organism evidence="1 2">
    <name type="scientific">Longispora fulva</name>
    <dbReference type="NCBI Taxonomy" id="619741"/>
    <lineage>
        <taxon>Bacteria</taxon>
        <taxon>Bacillati</taxon>
        <taxon>Actinomycetota</taxon>
        <taxon>Actinomycetes</taxon>
        <taxon>Micromonosporales</taxon>
        <taxon>Micromonosporaceae</taxon>
        <taxon>Longispora</taxon>
    </lineage>
</organism>
<evidence type="ECO:0000313" key="1">
    <source>
        <dbReference type="EMBL" id="MBG6140738.1"/>
    </source>
</evidence>
<protein>
    <submittedName>
        <fullName evidence="1">Uncharacterized protein</fullName>
    </submittedName>
</protein>
<dbReference type="RefSeq" id="WP_197007256.1">
    <property type="nucleotide sequence ID" value="NZ_BONS01000019.1"/>
</dbReference>
<comment type="caution">
    <text evidence="1">The sequence shown here is derived from an EMBL/GenBank/DDBJ whole genome shotgun (WGS) entry which is preliminary data.</text>
</comment>
<keyword evidence="2" id="KW-1185">Reference proteome</keyword>
<accession>A0A8J7GP96</accession>
<dbReference type="EMBL" id="JADOUF010000001">
    <property type="protein sequence ID" value="MBG6140738.1"/>
    <property type="molecule type" value="Genomic_DNA"/>
</dbReference>
<sequence length="86" mass="9476">MHLVTLALVHPDPAELEPSTVTEILWSHTTPADGVEHVRTRVRSDRYDIAVFLIADGEEQALATARDLCDRAVAASPILRSCRLTN</sequence>
<evidence type="ECO:0000313" key="2">
    <source>
        <dbReference type="Proteomes" id="UP000622552"/>
    </source>
</evidence>
<name>A0A8J7GP96_9ACTN</name>